<dbReference type="Proteomes" id="UP001465976">
    <property type="component" value="Unassembled WGS sequence"/>
</dbReference>
<evidence type="ECO:0000256" key="1">
    <source>
        <dbReference type="SAM" id="MobiDB-lite"/>
    </source>
</evidence>
<keyword evidence="2" id="KW-0812">Transmembrane</keyword>
<feature type="compositionally biased region" description="Acidic residues" evidence="1">
    <location>
        <begin position="258"/>
        <end position="269"/>
    </location>
</feature>
<feature type="transmembrane region" description="Helical" evidence="2">
    <location>
        <begin position="60"/>
        <end position="83"/>
    </location>
</feature>
<evidence type="ECO:0000313" key="4">
    <source>
        <dbReference type="Proteomes" id="UP001465976"/>
    </source>
</evidence>
<organism evidence="3 4">
    <name type="scientific">Marasmius crinis-equi</name>
    <dbReference type="NCBI Taxonomy" id="585013"/>
    <lineage>
        <taxon>Eukaryota</taxon>
        <taxon>Fungi</taxon>
        <taxon>Dikarya</taxon>
        <taxon>Basidiomycota</taxon>
        <taxon>Agaricomycotina</taxon>
        <taxon>Agaricomycetes</taxon>
        <taxon>Agaricomycetidae</taxon>
        <taxon>Agaricales</taxon>
        <taxon>Marasmiineae</taxon>
        <taxon>Marasmiaceae</taxon>
        <taxon>Marasmius</taxon>
    </lineage>
</organism>
<feature type="transmembrane region" description="Helical" evidence="2">
    <location>
        <begin position="164"/>
        <end position="183"/>
    </location>
</feature>
<proteinExistence type="predicted"/>
<sequence length="269" mass="28805">MLIHRCYIIWGSSKRVGIPLAITSALGSLTSLIGAVLVGLRFGDSTVERNDFLGDVGEQIALAGAFTSLIVNICITLLTGALATSWPNLVGQPGIEDISWSSVGQQASTHDENNVCSLSIGNNTDAKLVYLPSVESGLMYPTVMVAQLVNANIGSDDTPLAVDIGPLVVLSAAIAPALVIVRAQVDKTLEKARTNRDPGISDMQFKMPSSVARGNTTTRSTSYHLHSVDQPERKKARKNEAAVPLLSVNEDVEPRVEDEQEQEQEQDNL</sequence>
<evidence type="ECO:0000313" key="3">
    <source>
        <dbReference type="EMBL" id="KAL0565614.1"/>
    </source>
</evidence>
<keyword evidence="2" id="KW-0472">Membrane</keyword>
<protein>
    <submittedName>
        <fullName evidence="3">Uncharacterized protein</fullName>
    </submittedName>
</protein>
<evidence type="ECO:0000256" key="2">
    <source>
        <dbReference type="SAM" id="Phobius"/>
    </source>
</evidence>
<gene>
    <name evidence="3" type="ORF">V5O48_016408</name>
</gene>
<comment type="caution">
    <text evidence="3">The sequence shown here is derived from an EMBL/GenBank/DDBJ whole genome shotgun (WGS) entry which is preliminary data.</text>
</comment>
<feature type="transmembrane region" description="Helical" evidence="2">
    <location>
        <begin position="20"/>
        <end position="40"/>
    </location>
</feature>
<keyword evidence="2" id="KW-1133">Transmembrane helix</keyword>
<reference evidence="3 4" key="1">
    <citation type="submission" date="2024-02" db="EMBL/GenBank/DDBJ databases">
        <title>A draft genome for the cacao thread blight pathogen Marasmius crinis-equi.</title>
        <authorList>
            <person name="Cohen S.P."/>
            <person name="Baruah I.K."/>
            <person name="Amoako-Attah I."/>
            <person name="Bukari Y."/>
            <person name="Meinhardt L.W."/>
            <person name="Bailey B.A."/>
        </authorList>
    </citation>
    <scope>NUCLEOTIDE SEQUENCE [LARGE SCALE GENOMIC DNA]</scope>
    <source>
        <strain evidence="3 4">GH-76</strain>
    </source>
</reference>
<feature type="region of interest" description="Disordered" evidence="1">
    <location>
        <begin position="195"/>
        <end position="269"/>
    </location>
</feature>
<feature type="compositionally biased region" description="Polar residues" evidence="1">
    <location>
        <begin position="212"/>
        <end position="224"/>
    </location>
</feature>
<accession>A0ABR3ERT0</accession>
<dbReference type="EMBL" id="JBAHYK010002191">
    <property type="protein sequence ID" value="KAL0565614.1"/>
    <property type="molecule type" value="Genomic_DNA"/>
</dbReference>
<keyword evidence="4" id="KW-1185">Reference proteome</keyword>
<name>A0ABR3ERT0_9AGAR</name>